<dbReference type="InterPro" id="IPR001878">
    <property type="entry name" value="Znf_CCHC"/>
</dbReference>
<keyword evidence="4" id="KW-1185">Reference proteome</keyword>
<dbReference type="Proteomes" id="UP000075920">
    <property type="component" value="Unassembled WGS sequence"/>
</dbReference>
<proteinExistence type="predicted"/>
<evidence type="ECO:0000313" key="4">
    <source>
        <dbReference type="Proteomes" id="UP000075920"/>
    </source>
</evidence>
<keyword evidence="1" id="KW-0863">Zinc-finger</keyword>
<keyword evidence="1" id="KW-0479">Metal-binding</keyword>
<dbReference type="EnsemblMetazoa" id="AMIN014131-RA">
    <property type="protein sequence ID" value="AMIN014131-PA"/>
    <property type="gene ID" value="AMIN014131"/>
</dbReference>
<keyword evidence="1" id="KW-0862">Zinc</keyword>
<dbReference type="GO" id="GO:0003676">
    <property type="term" value="F:nucleic acid binding"/>
    <property type="evidence" value="ECO:0007669"/>
    <property type="project" value="InterPro"/>
</dbReference>
<dbReference type="PROSITE" id="PS50158">
    <property type="entry name" value="ZF_CCHC"/>
    <property type="match status" value="1"/>
</dbReference>
<reference evidence="3" key="2">
    <citation type="submission" date="2020-05" db="UniProtKB">
        <authorList>
            <consortium name="EnsemblMetazoa"/>
        </authorList>
    </citation>
    <scope>IDENTIFICATION</scope>
    <source>
        <strain evidence="3">MINIMUS1</strain>
    </source>
</reference>
<feature type="domain" description="CCHC-type" evidence="2">
    <location>
        <begin position="55"/>
        <end position="70"/>
    </location>
</feature>
<dbReference type="InterPro" id="IPR036875">
    <property type="entry name" value="Znf_CCHC_sf"/>
</dbReference>
<dbReference type="SUPFAM" id="SSF57756">
    <property type="entry name" value="Retrovirus zinc finger-like domains"/>
    <property type="match status" value="1"/>
</dbReference>
<accession>A0A182WN28</accession>
<reference evidence="4" key="1">
    <citation type="submission" date="2013-03" db="EMBL/GenBank/DDBJ databases">
        <title>The Genome Sequence of Anopheles minimus MINIMUS1.</title>
        <authorList>
            <consortium name="The Broad Institute Genomics Platform"/>
            <person name="Neafsey D.E."/>
            <person name="Walton C."/>
            <person name="Walker B."/>
            <person name="Young S.K."/>
            <person name="Zeng Q."/>
            <person name="Gargeya S."/>
            <person name="Fitzgerald M."/>
            <person name="Haas B."/>
            <person name="Abouelleil A."/>
            <person name="Allen A.W."/>
            <person name="Alvarado L."/>
            <person name="Arachchi H.M."/>
            <person name="Berlin A.M."/>
            <person name="Chapman S.B."/>
            <person name="Gainer-Dewar J."/>
            <person name="Goldberg J."/>
            <person name="Griggs A."/>
            <person name="Gujja S."/>
            <person name="Hansen M."/>
            <person name="Howarth C."/>
            <person name="Imamovic A."/>
            <person name="Ireland A."/>
            <person name="Larimer J."/>
            <person name="McCowan C."/>
            <person name="Murphy C."/>
            <person name="Pearson M."/>
            <person name="Poon T.W."/>
            <person name="Priest M."/>
            <person name="Roberts A."/>
            <person name="Saif S."/>
            <person name="Shea T."/>
            <person name="Sisk P."/>
            <person name="Sykes S."/>
            <person name="Wortman J."/>
            <person name="Nusbaum C."/>
            <person name="Birren B."/>
        </authorList>
    </citation>
    <scope>NUCLEOTIDE SEQUENCE [LARGE SCALE GENOMIC DNA]</scope>
    <source>
        <strain evidence="4">MINIMUS1</strain>
    </source>
</reference>
<evidence type="ECO:0000256" key="1">
    <source>
        <dbReference type="PROSITE-ProRule" id="PRU00047"/>
    </source>
</evidence>
<dbReference type="AlphaFoldDB" id="A0A182WN28"/>
<name>A0A182WN28_9DIPT</name>
<dbReference type="VEuPathDB" id="VectorBase:AMIN014131"/>
<evidence type="ECO:0000313" key="3">
    <source>
        <dbReference type="EnsemblMetazoa" id="AMIN014131-PA"/>
    </source>
</evidence>
<protein>
    <recommendedName>
        <fullName evidence="2">CCHC-type domain-containing protein</fullName>
    </recommendedName>
</protein>
<evidence type="ECO:0000259" key="2">
    <source>
        <dbReference type="PROSITE" id="PS50158"/>
    </source>
</evidence>
<organism evidence="3 4">
    <name type="scientific">Anopheles minimus</name>
    <dbReference type="NCBI Taxonomy" id="112268"/>
    <lineage>
        <taxon>Eukaryota</taxon>
        <taxon>Metazoa</taxon>
        <taxon>Ecdysozoa</taxon>
        <taxon>Arthropoda</taxon>
        <taxon>Hexapoda</taxon>
        <taxon>Insecta</taxon>
        <taxon>Pterygota</taxon>
        <taxon>Neoptera</taxon>
        <taxon>Endopterygota</taxon>
        <taxon>Diptera</taxon>
        <taxon>Nematocera</taxon>
        <taxon>Culicoidea</taxon>
        <taxon>Culicidae</taxon>
        <taxon>Anophelinae</taxon>
        <taxon>Anopheles</taxon>
    </lineage>
</organism>
<sequence length="219" mass="24511">MRILRSWQPHQLLIKFQLTLAEVQPRWMLFDATTVQNLDICANCSKRPNRPPGACFKCYQMGHNFRDCPKTGPRAARYAGASVVADGVSIRRIAGGSSVSFINETIVPAGLLTTLAPSKYHGLGNSQLYTRGQVTCRIKCKETILNHIGFTLSPRDSAVVLSIINKSHLSDSTQCTQLPHHKIRINLTHQTPIFTKPRRLQIVSKLLDEQIIRPKTNDT</sequence>
<dbReference type="GO" id="GO:0008270">
    <property type="term" value="F:zinc ion binding"/>
    <property type="evidence" value="ECO:0007669"/>
    <property type="project" value="UniProtKB-KW"/>
</dbReference>